<evidence type="ECO:0000313" key="7">
    <source>
        <dbReference type="EMBL" id="CAC5368005.1"/>
    </source>
</evidence>
<evidence type="ECO:0000256" key="2">
    <source>
        <dbReference type="ARBA" id="ARBA00022574"/>
    </source>
</evidence>
<keyword evidence="8" id="KW-1185">Reference proteome</keyword>
<feature type="repeat" description="WD" evidence="4">
    <location>
        <begin position="991"/>
        <end position="1025"/>
    </location>
</feature>
<dbReference type="EMBL" id="CACVKT020001426">
    <property type="protein sequence ID" value="CAC5368005.1"/>
    <property type="molecule type" value="Genomic_DNA"/>
</dbReference>
<dbReference type="PROSITE" id="PS50222">
    <property type="entry name" value="EF_HAND_2"/>
    <property type="match status" value="1"/>
</dbReference>
<dbReference type="SUPFAM" id="SSF50978">
    <property type="entry name" value="WD40 repeat-like"/>
    <property type="match status" value="3"/>
</dbReference>
<evidence type="ECO:0000256" key="3">
    <source>
        <dbReference type="ARBA" id="ARBA00022737"/>
    </source>
</evidence>
<evidence type="ECO:0000313" key="8">
    <source>
        <dbReference type="Proteomes" id="UP000507470"/>
    </source>
</evidence>
<proteinExistence type="predicted"/>
<feature type="repeat" description="WD" evidence="4">
    <location>
        <begin position="402"/>
        <end position="427"/>
    </location>
</feature>
<dbReference type="PROSITE" id="PS50294">
    <property type="entry name" value="WD_REPEATS_REGION"/>
    <property type="match status" value="2"/>
</dbReference>
<name>A0A6J8AI00_MYTCO</name>
<dbReference type="PROSITE" id="PS50082">
    <property type="entry name" value="WD_REPEATS_2"/>
    <property type="match status" value="4"/>
</dbReference>
<evidence type="ECO:0000256" key="5">
    <source>
        <dbReference type="SAM" id="MobiDB-lite"/>
    </source>
</evidence>
<dbReference type="Gene3D" id="2.130.10.10">
    <property type="entry name" value="YVTN repeat-like/Quinoprotein amine dehydrogenase"/>
    <property type="match status" value="3"/>
</dbReference>
<dbReference type="PANTHER" id="PTHR44324">
    <property type="entry name" value="WD40 REPEAT DOMAIN 95"/>
    <property type="match status" value="1"/>
</dbReference>
<feature type="compositionally biased region" description="Acidic residues" evidence="5">
    <location>
        <begin position="1094"/>
        <end position="1109"/>
    </location>
</feature>
<feature type="repeat" description="WD" evidence="4">
    <location>
        <begin position="585"/>
        <end position="619"/>
    </location>
</feature>
<evidence type="ECO:0000256" key="1">
    <source>
        <dbReference type="ARBA" id="ARBA00014901"/>
    </source>
</evidence>
<dbReference type="Gene3D" id="1.10.238.10">
    <property type="entry name" value="EF-hand"/>
    <property type="match status" value="1"/>
</dbReference>
<feature type="repeat" description="WD" evidence="4">
    <location>
        <begin position="526"/>
        <end position="567"/>
    </location>
</feature>
<dbReference type="InterPro" id="IPR036322">
    <property type="entry name" value="WD40_repeat_dom_sf"/>
</dbReference>
<reference evidence="7 8" key="1">
    <citation type="submission" date="2020-06" db="EMBL/GenBank/DDBJ databases">
        <authorList>
            <person name="Li R."/>
            <person name="Bekaert M."/>
        </authorList>
    </citation>
    <scope>NUCLEOTIDE SEQUENCE [LARGE SCALE GENOMIC DNA]</scope>
    <source>
        <strain evidence="8">wild</strain>
    </source>
</reference>
<feature type="region of interest" description="Disordered" evidence="5">
    <location>
        <begin position="1091"/>
        <end position="1132"/>
    </location>
</feature>
<keyword evidence="2 4" id="KW-0853">WD repeat</keyword>
<organism evidence="7 8">
    <name type="scientific">Mytilus coruscus</name>
    <name type="common">Sea mussel</name>
    <dbReference type="NCBI Taxonomy" id="42192"/>
    <lineage>
        <taxon>Eukaryota</taxon>
        <taxon>Metazoa</taxon>
        <taxon>Spiralia</taxon>
        <taxon>Lophotrochozoa</taxon>
        <taxon>Mollusca</taxon>
        <taxon>Bivalvia</taxon>
        <taxon>Autobranchia</taxon>
        <taxon>Pteriomorphia</taxon>
        <taxon>Mytilida</taxon>
        <taxon>Mytiloidea</taxon>
        <taxon>Mytilidae</taxon>
        <taxon>Mytilinae</taxon>
        <taxon>Mytilus</taxon>
    </lineage>
</organism>
<evidence type="ECO:0000259" key="6">
    <source>
        <dbReference type="PROSITE" id="PS50222"/>
    </source>
</evidence>
<gene>
    <name evidence="7" type="ORF">MCOR_7709</name>
</gene>
<feature type="domain" description="EF-hand" evidence="6">
    <location>
        <begin position="110"/>
        <end position="145"/>
    </location>
</feature>
<dbReference type="InterPro" id="IPR001680">
    <property type="entry name" value="WD40_rpt"/>
</dbReference>
<dbReference type="InterPro" id="IPR011992">
    <property type="entry name" value="EF-hand-dom_pair"/>
</dbReference>
<feature type="region of interest" description="Disordered" evidence="5">
    <location>
        <begin position="36"/>
        <end position="66"/>
    </location>
</feature>
<protein>
    <recommendedName>
        <fullName evidence="1">WD repeat-containing protein on Y chromosome</fullName>
    </recommendedName>
</protein>
<accession>A0A6J8AI00</accession>
<feature type="compositionally biased region" description="Polar residues" evidence="5">
    <location>
        <begin position="36"/>
        <end position="53"/>
    </location>
</feature>
<evidence type="ECO:0000256" key="4">
    <source>
        <dbReference type="PROSITE-ProRule" id="PRU00221"/>
    </source>
</evidence>
<dbReference type="InterPro" id="IPR051242">
    <property type="entry name" value="WD-EF-hand_domain"/>
</dbReference>
<dbReference type="InterPro" id="IPR015943">
    <property type="entry name" value="WD40/YVTN_repeat-like_dom_sf"/>
</dbReference>
<sequence length="1284" mass="145780">MLTLPASKAISSNHQLYKGSDKSSINLPEIKQTVQFTGSTKSVPKSESTNTNSGKRKFAKKGDKKEDFDPDKIAAAVRYAQLQAIFAADEDGLDIDEFKDAMRKTVGHRMTDNEIEILFMKVDANCDEKVDWEEYVTYNLLEYQGKTLMIEMMRQRPLPQETTPIPSKHRESIVAVKFYPSIQKKAGKNFIDHTNGKYVTLSKEGIMSTWNMNMKHLERFNVITEIADRATHPWMVDLACMYNVGMIALSSTDRDITIYDIHSNNFLKRYYLTGLDDCITCMDYWVNLQDLNHAIFAYGDTSGSVTVFVFDQSLTGGLFGCFGAKRNACKQISVPEIIRGFFKGAKGYRFNRLHTDWVLQVKYVPELSSIVSCCQTTETSLCVFEFEKKRTNQSVFQINKGILCFDYCPENNILVTGGMDYWVRVWNPYVCSKAISILKGHTKPISHVIINSRRNQTISIDKAKNIRVYDLKDQACLQQVGGRVVKLGKYSLSAAYFNPVLQTLIIATNQLAMLEKTDEEVQVAEIRSHNKPVVTALYNKTFRFVVSACQDSVISVWDLHSGEKVIQTVNAHSREERGFEVPVEITTMTFDGPQRRVITGARDGSVKVWNFNNGNCLQTFTTPDKLEVSGVVSVNHRIFVTGWSRQVHIFLDGGDEEYRKDWKQKHNEDILCMTHLSPNIIATGSYDGDIIVWSRDTGQVYCTLNASKGTQPIGENKTKRFEIGPEPALNENQEDEISSDILKTFGSVANEEMMKMKTRKLSFLRQNKDILSRVKENVLLKENKWSRKLNRVDETQVDHPLLPLFHSQSPVSEEANKNQPNRREEYDELCKLYESAIECILFLESRDRENGETALMMTSGAEGWVRAWSIHHQGGLLGQFNAAHKVGESVHTMSTDINNKLLFTADSCGYIKIWDITEYCTKSVISASQRASRWNYLNETFTYVRLMYCSEEPPDSLVSAEKRPPDIATRPPPSSTLPKITLKWPFLVNSFRAHTKIINKIEYVEEVKLLITASSDCAIRVWTLNGCYIGTFGEPWKSIPTVLKRVPTAKIRIPSDLHRIGSASTLKVLNQGRSGLWTQAIDAAVMLSRTKSGEEEEEDEFEMGTDELVSETTAKSDQHEKPRSAHSGRTKTKKCIGSEILGKTYKKTMRHRMLPTMDKFVQINSSISVFRCLPYSDLNLDMDAEQMKVLEDIRAKYYSGTVLSKMKGEPRKQEKGPALIELFNKITNKPPLPKGKNQMGRIKRAQNKIQKKPDSLFADLKVKEAPHETDLIDKILAEGTNVHK</sequence>
<dbReference type="SUPFAM" id="SSF47473">
    <property type="entry name" value="EF-hand"/>
    <property type="match status" value="1"/>
</dbReference>
<dbReference type="OrthoDB" id="5980302at2759"/>
<dbReference type="Pfam" id="PF00400">
    <property type="entry name" value="WD40"/>
    <property type="match status" value="5"/>
</dbReference>
<dbReference type="PANTHER" id="PTHR44324:SF6">
    <property type="entry name" value="EF-HAND CALCIUM BINDING DOMAIN 8"/>
    <property type="match status" value="1"/>
</dbReference>
<dbReference type="Proteomes" id="UP000507470">
    <property type="component" value="Unassembled WGS sequence"/>
</dbReference>
<keyword evidence="3" id="KW-0677">Repeat</keyword>
<feature type="compositionally biased region" description="Basic and acidic residues" evidence="5">
    <location>
        <begin position="1114"/>
        <end position="1123"/>
    </location>
</feature>
<dbReference type="SMART" id="SM00320">
    <property type="entry name" value="WD40"/>
    <property type="match status" value="8"/>
</dbReference>
<dbReference type="PROSITE" id="PS00678">
    <property type="entry name" value="WD_REPEATS_1"/>
    <property type="match status" value="2"/>
</dbReference>
<dbReference type="InterPro" id="IPR019775">
    <property type="entry name" value="WD40_repeat_CS"/>
</dbReference>
<dbReference type="InterPro" id="IPR002048">
    <property type="entry name" value="EF_hand_dom"/>
</dbReference>
<dbReference type="GO" id="GO:0005509">
    <property type="term" value="F:calcium ion binding"/>
    <property type="evidence" value="ECO:0007669"/>
    <property type="project" value="InterPro"/>
</dbReference>